<dbReference type="InterPro" id="IPR049548">
    <property type="entry name" value="Sina-like_RING"/>
</dbReference>
<proteinExistence type="inferred from homology"/>
<evidence type="ECO:0000259" key="12">
    <source>
        <dbReference type="PROSITE" id="PS51081"/>
    </source>
</evidence>
<dbReference type="InterPro" id="IPR052088">
    <property type="entry name" value="E3_ubiquitin-ligase_SINA"/>
</dbReference>
<comment type="pathway">
    <text evidence="2">Protein modification; protein ubiquitination.</text>
</comment>
<evidence type="ECO:0000256" key="2">
    <source>
        <dbReference type="ARBA" id="ARBA00004906"/>
    </source>
</evidence>
<evidence type="ECO:0000256" key="10">
    <source>
        <dbReference type="PROSITE-ProRule" id="PRU00455"/>
    </source>
</evidence>
<dbReference type="Gramene" id="TVU22131">
    <property type="protein sequence ID" value="TVU22131"/>
    <property type="gene ID" value="EJB05_31813"/>
</dbReference>
<dbReference type="GO" id="GO:0005737">
    <property type="term" value="C:cytoplasm"/>
    <property type="evidence" value="ECO:0007669"/>
    <property type="project" value="TreeGrafter"/>
</dbReference>
<dbReference type="SUPFAM" id="SSF49599">
    <property type="entry name" value="TRAF domain-like"/>
    <property type="match status" value="2"/>
</dbReference>
<evidence type="ECO:0000256" key="5">
    <source>
        <dbReference type="ARBA" id="ARBA00022679"/>
    </source>
</evidence>
<feature type="region of interest" description="Disordered" evidence="11">
    <location>
        <begin position="22"/>
        <end position="48"/>
    </location>
</feature>
<dbReference type="GO" id="GO:0008270">
    <property type="term" value="F:zinc ion binding"/>
    <property type="evidence" value="ECO:0007669"/>
    <property type="project" value="UniProtKB-KW"/>
</dbReference>
<evidence type="ECO:0000256" key="7">
    <source>
        <dbReference type="ARBA" id="ARBA00022771"/>
    </source>
</evidence>
<dbReference type="GO" id="GO:0061630">
    <property type="term" value="F:ubiquitin protein ligase activity"/>
    <property type="evidence" value="ECO:0007669"/>
    <property type="project" value="UniProtKB-EC"/>
</dbReference>
<accession>A0A5J9UFT9</accession>
<comment type="similarity">
    <text evidence="3">Belongs to the SINA (Seven in absentia) family.</text>
</comment>
<dbReference type="PROSITE" id="PS51081">
    <property type="entry name" value="ZF_SIAH"/>
    <property type="match status" value="2"/>
</dbReference>
<dbReference type="AlphaFoldDB" id="A0A5J9UFT9"/>
<evidence type="ECO:0000256" key="6">
    <source>
        <dbReference type="ARBA" id="ARBA00022723"/>
    </source>
</evidence>
<evidence type="ECO:0000256" key="8">
    <source>
        <dbReference type="ARBA" id="ARBA00022786"/>
    </source>
</evidence>
<keyword evidence="6" id="KW-0479">Metal-binding</keyword>
<dbReference type="Pfam" id="PF21362">
    <property type="entry name" value="Sina_RING"/>
    <property type="match status" value="1"/>
</dbReference>
<keyword evidence="5" id="KW-0808">Transferase</keyword>
<sequence length="515" mass="57435">MLKNPFEEFRSNWLVRNGLEMSDSSSKKRQGEPQQGAGEVGGSTKRMSGTATSVTVELDVLDCPVCLYPLRPPIFQCSVGHIICSTCCGKLKNPKKCLYCSSKSDYNRCYGIEKIVSSVQVPCSNAKHGCAVKTIYYEKDDHEKACPHAPCFCPETGCSFAGSSRMLLEHFTAEHHWHLTKVTYGWSFHAEVQEGVRILSNEDGHLFLLNMALEPFGCVVSVFCVQPRDTDPKFRCSLTFSFWKNELFNSLSSEFQVPSTTLSDGIPRDCFLFIVPKSYLEKDSKISVTVKKSFNCLCAVGHVVCSSCCVKLPDRCHCCSLATGYNRCHIIEHVVDSTKVPCCYDNFGCTEKITYYEKENHEKVCRHAPCFCPETGCNFTGSTVMLLNHFSAEHKWHSARISYNKTFRIRIAQGSTALQGEDGQLFLVNMVLEPLGGLISAFCIQPHITGSNFKCKLSVSGSEMSYSQVTQFQTKSTKLFDGLPKDCFLFFVPEMLLRDSGTNVAAMVSMTLIPP</sequence>
<dbReference type="EMBL" id="RWGY01000026">
    <property type="protein sequence ID" value="TVU22131.1"/>
    <property type="molecule type" value="Genomic_DNA"/>
</dbReference>
<dbReference type="InterPro" id="IPR013010">
    <property type="entry name" value="Znf_SIAH"/>
</dbReference>
<dbReference type="Proteomes" id="UP000324897">
    <property type="component" value="Unassembled WGS sequence"/>
</dbReference>
<keyword evidence="8" id="KW-0833">Ubl conjugation pathway</keyword>
<dbReference type="Pfam" id="PF21361">
    <property type="entry name" value="Sina_ZnF"/>
    <property type="match status" value="2"/>
</dbReference>
<evidence type="ECO:0000256" key="11">
    <source>
        <dbReference type="SAM" id="MobiDB-lite"/>
    </source>
</evidence>
<keyword evidence="9" id="KW-0862">Zinc</keyword>
<gene>
    <name evidence="13" type="ORF">EJB05_31813</name>
</gene>
<dbReference type="OrthoDB" id="4788989at2759"/>
<feature type="domain" description="SIAH-type" evidence="12">
    <location>
        <begin position="118"/>
        <end position="176"/>
    </location>
</feature>
<comment type="caution">
    <text evidence="13">The sequence shown here is derived from an EMBL/GenBank/DDBJ whole genome shotgun (WGS) entry which is preliminary data.</text>
</comment>
<keyword evidence="14" id="KW-1185">Reference proteome</keyword>
<name>A0A5J9UFT9_9POAL</name>
<evidence type="ECO:0000313" key="14">
    <source>
        <dbReference type="Proteomes" id="UP000324897"/>
    </source>
</evidence>
<dbReference type="EC" id="2.3.2.27" evidence="4"/>
<evidence type="ECO:0000313" key="13">
    <source>
        <dbReference type="EMBL" id="TVU22131.1"/>
    </source>
</evidence>
<dbReference type="Gene3D" id="3.30.40.10">
    <property type="entry name" value="Zinc/RING finger domain, C3HC4 (zinc finger)"/>
    <property type="match status" value="2"/>
</dbReference>
<dbReference type="PANTHER" id="PTHR10315">
    <property type="entry name" value="E3 UBIQUITIN PROTEIN LIGASE SIAH"/>
    <property type="match status" value="1"/>
</dbReference>
<evidence type="ECO:0000256" key="1">
    <source>
        <dbReference type="ARBA" id="ARBA00000900"/>
    </source>
</evidence>
<dbReference type="GO" id="GO:0016567">
    <property type="term" value="P:protein ubiquitination"/>
    <property type="evidence" value="ECO:0007669"/>
    <property type="project" value="UniProtKB-UniPathway"/>
</dbReference>
<evidence type="ECO:0000256" key="9">
    <source>
        <dbReference type="ARBA" id="ARBA00022833"/>
    </source>
</evidence>
<dbReference type="InterPro" id="IPR013083">
    <property type="entry name" value="Znf_RING/FYVE/PHD"/>
</dbReference>
<evidence type="ECO:0000256" key="4">
    <source>
        <dbReference type="ARBA" id="ARBA00012483"/>
    </source>
</evidence>
<reference evidence="13 14" key="1">
    <citation type="journal article" date="2019" name="Sci. Rep.">
        <title>A high-quality genome of Eragrostis curvula grass provides insights into Poaceae evolution and supports new strategies to enhance forage quality.</title>
        <authorList>
            <person name="Carballo J."/>
            <person name="Santos B.A.C.M."/>
            <person name="Zappacosta D."/>
            <person name="Garbus I."/>
            <person name="Selva J.P."/>
            <person name="Gallo C.A."/>
            <person name="Diaz A."/>
            <person name="Albertini E."/>
            <person name="Caccamo M."/>
            <person name="Echenique V."/>
        </authorList>
    </citation>
    <scope>NUCLEOTIDE SEQUENCE [LARGE SCALE GENOMIC DNA]</scope>
    <source>
        <strain evidence="14">cv. Victoria</strain>
        <tissue evidence="13">Leaf</tissue>
    </source>
</reference>
<protein>
    <recommendedName>
        <fullName evidence="4">RING-type E3 ubiquitin transferase</fullName>
        <ecNumber evidence="4">2.3.2.27</ecNumber>
    </recommendedName>
</protein>
<comment type="catalytic activity">
    <reaction evidence="1">
        <text>S-ubiquitinyl-[E2 ubiquitin-conjugating enzyme]-L-cysteine + [acceptor protein]-L-lysine = [E2 ubiquitin-conjugating enzyme]-L-cysteine + N(6)-ubiquitinyl-[acceptor protein]-L-lysine.</text>
        <dbReference type="EC" id="2.3.2.27"/>
    </reaction>
</comment>
<keyword evidence="7 10" id="KW-0863">Zinc-finger</keyword>
<dbReference type="UniPathway" id="UPA00143"/>
<evidence type="ECO:0000256" key="3">
    <source>
        <dbReference type="ARBA" id="ARBA00009119"/>
    </source>
</evidence>
<dbReference type="PANTHER" id="PTHR10315:SF165">
    <property type="entry name" value="RING-TYPE E3 UBIQUITIN TRANSFERASE"/>
    <property type="match status" value="1"/>
</dbReference>
<organism evidence="13 14">
    <name type="scientific">Eragrostis curvula</name>
    <name type="common">weeping love grass</name>
    <dbReference type="NCBI Taxonomy" id="38414"/>
    <lineage>
        <taxon>Eukaryota</taxon>
        <taxon>Viridiplantae</taxon>
        <taxon>Streptophyta</taxon>
        <taxon>Embryophyta</taxon>
        <taxon>Tracheophyta</taxon>
        <taxon>Spermatophyta</taxon>
        <taxon>Magnoliopsida</taxon>
        <taxon>Liliopsida</taxon>
        <taxon>Poales</taxon>
        <taxon>Poaceae</taxon>
        <taxon>PACMAD clade</taxon>
        <taxon>Chloridoideae</taxon>
        <taxon>Eragrostideae</taxon>
        <taxon>Eragrostidinae</taxon>
        <taxon>Eragrostis</taxon>
    </lineage>
</organism>
<feature type="domain" description="SIAH-type" evidence="12">
    <location>
        <begin position="337"/>
        <end position="395"/>
    </location>
</feature>